<sequence>MLLCRKWTKQGVTESSLPSWPFYWAIHRFMQKVKPKVITNRTLQSPMPVQHEQQVQKKINEEAVLSKPTETQQLLADTQSAPADLHCQPGIRLKEEPPDDASGGMRNRTASDASSESVSWPAQQESNIEISTHLRHGQEHGLPLASQLSETTSLGTDDILQKILDEQRQLRLSIDESNRRKHELLLRQTRLQERATEALVQIAAAITSCIKAPSFSPYIALCSVAPFLTFI</sequence>
<protein>
    <submittedName>
        <fullName evidence="1">Uncharacterized protein</fullName>
    </submittedName>
</protein>
<dbReference type="EMBL" id="CM023475">
    <property type="protein sequence ID" value="KAH7945047.1"/>
    <property type="molecule type" value="Genomic_DNA"/>
</dbReference>
<dbReference type="Proteomes" id="UP000821865">
    <property type="component" value="Chromosome 6"/>
</dbReference>
<name>A0ACB8CJL2_DERSI</name>
<evidence type="ECO:0000313" key="1">
    <source>
        <dbReference type="EMBL" id="KAH7945047.1"/>
    </source>
</evidence>
<organism evidence="1 2">
    <name type="scientific">Dermacentor silvarum</name>
    <name type="common">Tick</name>
    <dbReference type="NCBI Taxonomy" id="543639"/>
    <lineage>
        <taxon>Eukaryota</taxon>
        <taxon>Metazoa</taxon>
        <taxon>Ecdysozoa</taxon>
        <taxon>Arthropoda</taxon>
        <taxon>Chelicerata</taxon>
        <taxon>Arachnida</taxon>
        <taxon>Acari</taxon>
        <taxon>Parasitiformes</taxon>
        <taxon>Ixodida</taxon>
        <taxon>Ixodoidea</taxon>
        <taxon>Ixodidae</taxon>
        <taxon>Rhipicephalinae</taxon>
        <taxon>Dermacentor</taxon>
    </lineage>
</organism>
<keyword evidence="2" id="KW-1185">Reference proteome</keyword>
<proteinExistence type="predicted"/>
<accession>A0ACB8CJL2</accession>
<reference evidence="1" key="1">
    <citation type="submission" date="2020-05" db="EMBL/GenBank/DDBJ databases">
        <title>Large-scale comparative analyses of tick genomes elucidate their genetic diversity and vector capacities.</title>
        <authorList>
            <person name="Jia N."/>
            <person name="Wang J."/>
            <person name="Shi W."/>
            <person name="Du L."/>
            <person name="Sun Y."/>
            <person name="Zhan W."/>
            <person name="Jiang J."/>
            <person name="Wang Q."/>
            <person name="Zhang B."/>
            <person name="Ji P."/>
            <person name="Sakyi L.B."/>
            <person name="Cui X."/>
            <person name="Yuan T."/>
            <person name="Jiang B."/>
            <person name="Yang W."/>
            <person name="Lam T.T.-Y."/>
            <person name="Chang Q."/>
            <person name="Ding S."/>
            <person name="Wang X."/>
            <person name="Zhu J."/>
            <person name="Ruan X."/>
            <person name="Zhao L."/>
            <person name="Wei J."/>
            <person name="Que T."/>
            <person name="Du C."/>
            <person name="Cheng J."/>
            <person name="Dai P."/>
            <person name="Han X."/>
            <person name="Huang E."/>
            <person name="Gao Y."/>
            <person name="Liu J."/>
            <person name="Shao H."/>
            <person name="Ye R."/>
            <person name="Li L."/>
            <person name="Wei W."/>
            <person name="Wang X."/>
            <person name="Wang C."/>
            <person name="Yang T."/>
            <person name="Huo Q."/>
            <person name="Li W."/>
            <person name="Guo W."/>
            <person name="Chen H."/>
            <person name="Zhou L."/>
            <person name="Ni X."/>
            <person name="Tian J."/>
            <person name="Zhou Y."/>
            <person name="Sheng Y."/>
            <person name="Liu T."/>
            <person name="Pan Y."/>
            <person name="Xia L."/>
            <person name="Li J."/>
            <person name="Zhao F."/>
            <person name="Cao W."/>
        </authorList>
    </citation>
    <scope>NUCLEOTIDE SEQUENCE</scope>
    <source>
        <strain evidence="1">Dsil-2018</strain>
    </source>
</reference>
<gene>
    <name evidence="1" type="ORF">HPB49_005630</name>
</gene>
<comment type="caution">
    <text evidence="1">The sequence shown here is derived from an EMBL/GenBank/DDBJ whole genome shotgun (WGS) entry which is preliminary data.</text>
</comment>
<evidence type="ECO:0000313" key="2">
    <source>
        <dbReference type="Proteomes" id="UP000821865"/>
    </source>
</evidence>